<feature type="domain" description="GEX2 N-terminal Ig-like" evidence="4">
    <location>
        <begin position="637"/>
        <end position="742"/>
    </location>
</feature>
<dbReference type="InterPro" id="IPR044801">
    <property type="entry name" value="Filamin"/>
</dbReference>
<dbReference type="eggNOG" id="ENOG502QWD1">
    <property type="taxonomic scope" value="Eukaryota"/>
</dbReference>
<dbReference type="InterPro" id="IPR056434">
    <property type="entry name" value="Ig_GEX2_N"/>
</dbReference>
<feature type="domain" description="GEX2 N-terminal Ig-like" evidence="4">
    <location>
        <begin position="751"/>
        <end position="854"/>
    </location>
</feature>
<dbReference type="InterPro" id="IPR014756">
    <property type="entry name" value="Ig_E-set"/>
</dbReference>
<dbReference type="GO" id="GO:0051015">
    <property type="term" value="F:actin filament binding"/>
    <property type="evidence" value="ECO:0007669"/>
    <property type="project" value="InterPro"/>
</dbReference>
<feature type="repeat" description="Filamin" evidence="2">
    <location>
        <begin position="682"/>
        <end position="742"/>
    </location>
</feature>
<evidence type="ECO:0000256" key="3">
    <source>
        <dbReference type="SAM" id="SignalP"/>
    </source>
</evidence>
<protein>
    <recommendedName>
        <fullName evidence="4">GEX2 N-terminal Ig-like domain-containing protein</fullName>
    </recommendedName>
</protein>
<evidence type="ECO:0000256" key="2">
    <source>
        <dbReference type="PROSITE-ProRule" id="PRU00087"/>
    </source>
</evidence>
<dbReference type="PANTHER" id="PTHR38537:SF15">
    <property type="entry name" value="FILAMIN"/>
    <property type="match status" value="1"/>
</dbReference>
<dbReference type="PANTHER" id="PTHR38537">
    <property type="entry name" value="JITTERBUG, ISOFORM N"/>
    <property type="match status" value="1"/>
</dbReference>
<name>D8R5L7_SELML</name>
<feature type="repeat" description="Filamin" evidence="2">
    <location>
        <begin position="1083"/>
        <end position="1177"/>
    </location>
</feature>
<dbReference type="InterPro" id="IPR013783">
    <property type="entry name" value="Ig-like_fold"/>
</dbReference>
<feature type="repeat" description="Filamin" evidence="2">
    <location>
        <begin position="1406"/>
        <end position="1503"/>
    </location>
</feature>
<feature type="domain" description="GEX2 N-terminal Ig-like" evidence="4">
    <location>
        <begin position="862"/>
        <end position="965"/>
    </location>
</feature>
<dbReference type="PROSITE" id="PS50194">
    <property type="entry name" value="FILAMIN_REPEAT"/>
    <property type="match status" value="9"/>
</dbReference>
<dbReference type="Pfam" id="PF00630">
    <property type="entry name" value="Filamin"/>
    <property type="match status" value="2"/>
</dbReference>
<evidence type="ECO:0000313" key="6">
    <source>
        <dbReference type="Proteomes" id="UP000001514"/>
    </source>
</evidence>
<dbReference type="Gene3D" id="2.60.40.10">
    <property type="entry name" value="Immunoglobulins"/>
    <property type="match status" value="9"/>
</dbReference>
<sequence length="1810" mass="193114">MELSRFVHWFLWWSWLLWAPRFVISQPGRDCLMLCSQNITCALECAACDFDCCSSTCDSARPGAVCDPFCYVSSLDVSDCCVSAPSPPPTPAPIIPGPGNCSVIDILAVNITMVEGVPFTFNIVAIDSSCSGSTCSCTTPYDGSPSLFQVRIFDSGTGFTPPNTACNVSEGSSSGVFSVSCLAQNSIADANAQYILFVTLFSYGFWVVPIGFSSPAITIISGPVYVPACVATWSNNSSTFVAGTMATLQITQKDAFNNTVGGKTGRSVLYSFQLAVIANPAVNTSTSFPSFNVSGNATEAGRFYLQVGNGTHVIQKAPFRFYVVPGPLSINDSSAVWPNGVNSFEAGTNSSLAILQLDGFSNSIPNMELLLSFYYSDGSTLAPLNVTVAPLEIDTDYIAATFMPIQAGQYYLHVGNGSQELQLSPFTFSVFSGSIAVENCKGSWTGFKSTFYAGERAEFNVLEMDGYGNNVSLSTGSLSSYDFSVNVSTASDYQLFAMPSLALLPPELGSAYRIVTFYPQVSGTYLLNVGSDIVNISNSPFLFRVFPGMSYQHTDLHGVLAKWQPISSGMSLSSDIPVGSLPDLGVQVQNINGTDYNLMTFMSTLSGDFACEVGSSTDTITNSPLGFFVNASSVSTSACLPSWPKGLNRFPAGTEATLHVLLKDVYNNTVSSITGGYDYNFQLSADISGSANSSLGYNVSFADNPSAGIKTVKFYPTLAGSYWLGLWSPSANLTGSPFQFTVTAGSVSVWNCTASWLGGVNVFDAGTQAVIQILLMDAYGNNVSLATGRNDSYNFVVEVQGYPDAINNWNVTVVPQNFSGYQSVVFFPVDAGQFNLRIGSKSKNISGSPFPLTVNPGFLSVPDCSGEWLNGIEFYLQNTTVTFLLYPKDVFGNALPSNGLTAANFTALVYFQSNLSMLGVPSLAVTQMTNYSLAFRFNMTKVGRFILQIGNASEDISGSPYLFTVTTDNVDPSRTIIDGTGLKNSTAGVKSEFLVQLRDSAGNTAYANASDMSVRFTRFGLPINVTTNISIVPKSSGAFLIAYVPTLAGDYKIVTQWKGLVLGGGPAIKKSVLPASIYGPWCRATYSGVSQGEAGLTTSFLVTTFDAFNNTMPTGPVNISIKFSPAVTQATTITNNRNGTYTVKCNVTKSGTYGVFVYAGSLTPSNLTTGSPFQITVSSGPIAISQCRGVFMDGNVISEGSAVRFLLLLRDKFKNKVYQVLNETVTAMFTASVYTTGGEGPVFTSDMTVQQFATFTYASDQVLIAFTMTERGDFKLQVVSGLTKINSGVPYYFSIVQEAPSVLNSTFNGTGIIDSTAGDLTTISITLRDHFGYPVVTDTSLIVVNASSMDDTFFLLAKVFELQAEDGRYVSNYTATVAGDYTVSISWSDVRLVSYNKTVSPGPPLPEQCVASGDGLSGGEAGTNLEFNISAYDRFRNPCAPGAISFIVQFDPPFASVAATWVGGQDFSVNYTIWKAQNYSMTVIAVGSDAQVPLPGSPFPVTIYPGPPDTTVAYVTGEGVSILASVLKWNEVVVIMVDVFENPVTVDSSGFKLSVTGPGASTYRSFVLLSPGKYLASYKVPSQGFYAVTVSYEDLLLPECPLNVSVGSVKETAKDFRATISPNTSLPAGEDVTVTIFANYTTNKTMKFIVELASEELTVGLIPDERNGKYSATINATLSGSYIADITLYGSQIKGTYTLQVKPGAVHVPLCAVIEMAAESIATTGVPKQVRIQTRDKFGNNAYSDVDENGNTVTFVMILSGPTMEEFSMDYVSEGMFVGNFVAREPGIYDLSIMAGLVDISGSPFMVTVS</sequence>
<feature type="repeat" description="Filamin" evidence="2">
    <location>
        <begin position="1505"/>
        <end position="1606"/>
    </location>
</feature>
<accession>D8R5L7</accession>
<keyword evidence="1" id="KW-0677">Repeat</keyword>
<dbReference type="InterPro" id="IPR001298">
    <property type="entry name" value="Filamin/ABP280_rpt"/>
</dbReference>
<dbReference type="GO" id="GO:0030036">
    <property type="term" value="P:actin cytoskeleton organization"/>
    <property type="evidence" value="ECO:0007669"/>
    <property type="project" value="InterPro"/>
</dbReference>
<feature type="domain" description="GEX2 N-terminal Ig-like" evidence="4">
    <location>
        <begin position="227"/>
        <end position="323"/>
    </location>
</feature>
<dbReference type="Gramene" id="EFJ32173">
    <property type="protein sequence ID" value="EFJ32173"/>
    <property type="gene ID" value="SELMODRAFT_407438"/>
</dbReference>
<evidence type="ECO:0000259" key="4">
    <source>
        <dbReference type="Pfam" id="PF23616"/>
    </source>
</evidence>
<dbReference type="InParanoid" id="D8R5L7"/>
<dbReference type="EMBL" id="GL377572">
    <property type="protein sequence ID" value="EFJ32173.1"/>
    <property type="molecule type" value="Genomic_DNA"/>
</dbReference>
<dbReference type="HOGENOM" id="CLU_237870_0_0_1"/>
<dbReference type="STRING" id="88036.D8R5L7"/>
<keyword evidence="6" id="KW-1185">Reference proteome</keyword>
<feature type="repeat" description="Filamin" evidence="2">
    <location>
        <begin position="446"/>
        <end position="545"/>
    </location>
</feature>
<keyword evidence="3" id="KW-0732">Signal</keyword>
<evidence type="ECO:0000313" key="5">
    <source>
        <dbReference type="EMBL" id="EFJ32173.1"/>
    </source>
</evidence>
<organism evidence="6">
    <name type="scientific">Selaginella moellendorffii</name>
    <name type="common">Spikemoss</name>
    <dbReference type="NCBI Taxonomy" id="88036"/>
    <lineage>
        <taxon>Eukaryota</taxon>
        <taxon>Viridiplantae</taxon>
        <taxon>Streptophyta</taxon>
        <taxon>Embryophyta</taxon>
        <taxon>Tracheophyta</taxon>
        <taxon>Lycopodiopsida</taxon>
        <taxon>Selaginellales</taxon>
        <taxon>Selaginellaceae</taxon>
        <taxon>Selaginella</taxon>
    </lineage>
</organism>
<feature type="repeat" description="Filamin" evidence="2">
    <location>
        <begin position="967"/>
        <end position="1071"/>
    </location>
</feature>
<feature type="chain" id="PRO_5003121516" description="GEX2 N-terminal Ig-like domain-containing protein" evidence="3">
    <location>
        <begin position="26"/>
        <end position="1810"/>
    </location>
</feature>
<reference evidence="5 6" key="1">
    <citation type="journal article" date="2011" name="Science">
        <title>The Selaginella genome identifies genetic changes associated with the evolution of vascular plants.</title>
        <authorList>
            <person name="Banks J.A."/>
            <person name="Nishiyama T."/>
            <person name="Hasebe M."/>
            <person name="Bowman J.L."/>
            <person name="Gribskov M."/>
            <person name="dePamphilis C."/>
            <person name="Albert V.A."/>
            <person name="Aono N."/>
            <person name="Aoyama T."/>
            <person name="Ambrose B.A."/>
            <person name="Ashton N.W."/>
            <person name="Axtell M.J."/>
            <person name="Barker E."/>
            <person name="Barker M.S."/>
            <person name="Bennetzen J.L."/>
            <person name="Bonawitz N.D."/>
            <person name="Chapple C."/>
            <person name="Cheng C."/>
            <person name="Correa L.G."/>
            <person name="Dacre M."/>
            <person name="DeBarry J."/>
            <person name="Dreyer I."/>
            <person name="Elias M."/>
            <person name="Engstrom E.M."/>
            <person name="Estelle M."/>
            <person name="Feng L."/>
            <person name="Finet C."/>
            <person name="Floyd S.K."/>
            <person name="Frommer W.B."/>
            <person name="Fujita T."/>
            <person name="Gramzow L."/>
            <person name="Gutensohn M."/>
            <person name="Harholt J."/>
            <person name="Hattori M."/>
            <person name="Heyl A."/>
            <person name="Hirai T."/>
            <person name="Hiwatashi Y."/>
            <person name="Ishikawa M."/>
            <person name="Iwata M."/>
            <person name="Karol K.G."/>
            <person name="Koehler B."/>
            <person name="Kolukisaoglu U."/>
            <person name="Kubo M."/>
            <person name="Kurata T."/>
            <person name="Lalonde S."/>
            <person name="Li K."/>
            <person name="Li Y."/>
            <person name="Litt A."/>
            <person name="Lyons E."/>
            <person name="Manning G."/>
            <person name="Maruyama T."/>
            <person name="Michael T.P."/>
            <person name="Mikami K."/>
            <person name="Miyazaki S."/>
            <person name="Morinaga S."/>
            <person name="Murata T."/>
            <person name="Mueller-Roeber B."/>
            <person name="Nelson D.R."/>
            <person name="Obara M."/>
            <person name="Oguri Y."/>
            <person name="Olmstead R.G."/>
            <person name="Onodera N."/>
            <person name="Petersen B.L."/>
            <person name="Pils B."/>
            <person name="Prigge M."/>
            <person name="Rensing S.A."/>
            <person name="Riano-Pachon D.M."/>
            <person name="Roberts A.W."/>
            <person name="Sato Y."/>
            <person name="Scheller H.V."/>
            <person name="Schulz B."/>
            <person name="Schulz C."/>
            <person name="Shakirov E.V."/>
            <person name="Shibagaki N."/>
            <person name="Shinohara N."/>
            <person name="Shippen D.E."/>
            <person name="Soerensen I."/>
            <person name="Sotooka R."/>
            <person name="Sugimoto N."/>
            <person name="Sugita M."/>
            <person name="Sumikawa N."/>
            <person name="Tanurdzic M."/>
            <person name="Theissen G."/>
            <person name="Ulvskov P."/>
            <person name="Wakazuki S."/>
            <person name="Weng J.K."/>
            <person name="Willats W.W."/>
            <person name="Wipf D."/>
            <person name="Wolf P.G."/>
            <person name="Yang L."/>
            <person name="Zimmer A.D."/>
            <person name="Zhu Q."/>
            <person name="Mitros T."/>
            <person name="Hellsten U."/>
            <person name="Loque D."/>
            <person name="Otillar R."/>
            <person name="Salamov A."/>
            <person name="Schmutz J."/>
            <person name="Shapiro H."/>
            <person name="Lindquist E."/>
            <person name="Lucas S."/>
            <person name="Rokhsar D."/>
            <person name="Grigoriev I.V."/>
        </authorList>
    </citation>
    <scope>NUCLEOTIDE SEQUENCE [LARGE SCALE GENOMIC DNA]</scope>
</reference>
<dbReference type="Pfam" id="PF23616">
    <property type="entry name" value="Ig_GEX2_N"/>
    <property type="match status" value="6"/>
</dbReference>
<dbReference type="SUPFAM" id="SSF81296">
    <property type="entry name" value="E set domains"/>
    <property type="match status" value="10"/>
</dbReference>
<feature type="signal peptide" evidence="3">
    <location>
        <begin position="1"/>
        <end position="25"/>
    </location>
</feature>
<proteinExistence type="predicted"/>
<dbReference type="KEGG" id="smo:SELMODRAFT_407438"/>
<dbReference type="InterPro" id="IPR017868">
    <property type="entry name" value="Filamin/ABP280_repeat-like"/>
</dbReference>
<feature type="repeat" description="Filamin" evidence="2">
    <location>
        <begin position="819"/>
        <end position="854"/>
    </location>
</feature>
<feature type="repeat" description="Filamin" evidence="2">
    <location>
        <begin position="1725"/>
        <end position="1809"/>
    </location>
</feature>
<feature type="repeat" description="Filamin" evidence="2">
    <location>
        <begin position="400"/>
        <end position="430"/>
    </location>
</feature>
<feature type="domain" description="GEX2 N-terminal Ig-like" evidence="4">
    <location>
        <begin position="334"/>
        <end position="430"/>
    </location>
</feature>
<feature type="domain" description="GEX2 N-terminal Ig-like" evidence="4">
    <location>
        <begin position="439"/>
        <end position="545"/>
    </location>
</feature>
<dbReference type="Proteomes" id="UP000001514">
    <property type="component" value="Unassembled WGS sequence"/>
</dbReference>
<gene>
    <name evidence="5" type="ORF">SELMODRAFT_407438</name>
</gene>
<evidence type="ECO:0000256" key="1">
    <source>
        <dbReference type="ARBA" id="ARBA00022737"/>
    </source>
</evidence>
<dbReference type="SMART" id="SM00557">
    <property type="entry name" value="IG_FLMN"/>
    <property type="match status" value="3"/>
</dbReference>